<accession>A0ABQ3ILD2</accession>
<evidence type="ECO:0000313" key="1">
    <source>
        <dbReference type="EMBL" id="GHE83535.1"/>
    </source>
</evidence>
<gene>
    <name evidence="1" type="ORF">GCM10017786_13360</name>
</gene>
<dbReference type="RefSeq" id="WP_191243527.1">
    <property type="nucleotide sequence ID" value="NZ_BNAU01000001.1"/>
</dbReference>
<organism evidence="1 2">
    <name type="scientific">Amycolatopsis deserti</name>
    <dbReference type="NCBI Taxonomy" id="185696"/>
    <lineage>
        <taxon>Bacteria</taxon>
        <taxon>Bacillati</taxon>
        <taxon>Actinomycetota</taxon>
        <taxon>Actinomycetes</taxon>
        <taxon>Pseudonocardiales</taxon>
        <taxon>Pseudonocardiaceae</taxon>
        <taxon>Amycolatopsis</taxon>
    </lineage>
</organism>
<reference evidence="2" key="1">
    <citation type="journal article" date="2019" name="Int. J. Syst. Evol. Microbiol.">
        <title>The Global Catalogue of Microorganisms (GCM) 10K type strain sequencing project: providing services to taxonomists for standard genome sequencing and annotation.</title>
        <authorList>
            <consortium name="The Broad Institute Genomics Platform"/>
            <consortium name="The Broad Institute Genome Sequencing Center for Infectious Disease"/>
            <person name="Wu L."/>
            <person name="Ma J."/>
        </authorList>
    </citation>
    <scope>NUCLEOTIDE SEQUENCE [LARGE SCALE GENOMIC DNA]</scope>
    <source>
        <strain evidence="2">CGMCC 4.7677</strain>
    </source>
</reference>
<comment type="caution">
    <text evidence="1">The sequence shown here is derived from an EMBL/GenBank/DDBJ whole genome shotgun (WGS) entry which is preliminary data.</text>
</comment>
<dbReference type="EMBL" id="BNAU01000001">
    <property type="protein sequence ID" value="GHE83535.1"/>
    <property type="molecule type" value="Genomic_DNA"/>
</dbReference>
<name>A0ABQ3ILD2_9PSEU</name>
<dbReference type="Proteomes" id="UP000605897">
    <property type="component" value="Unassembled WGS sequence"/>
</dbReference>
<sequence>MSRSQTVAAERPEIDEYLSPAVREAAEAAGFRFSASHATGMLLARRRVGGFVDYVHVGPGQVPWSCAARFRADFTPPPGQRGTARAPRRL</sequence>
<evidence type="ECO:0000313" key="2">
    <source>
        <dbReference type="Proteomes" id="UP000605897"/>
    </source>
</evidence>
<keyword evidence="2" id="KW-1185">Reference proteome</keyword>
<proteinExistence type="predicted"/>
<protein>
    <submittedName>
        <fullName evidence="1">Uncharacterized protein</fullName>
    </submittedName>
</protein>